<dbReference type="SUPFAM" id="SSF88946">
    <property type="entry name" value="Sigma2 domain of RNA polymerase sigma factors"/>
    <property type="match status" value="1"/>
</dbReference>
<keyword evidence="4 6" id="KW-0238">DNA-binding</keyword>
<dbReference type="Proteomes" id="UP000263900">
    <property type="component" value="Chromosome"/>
</dbReference>
<dbReference type="OrthoDB" id="799938at2"/>
<dbReference type="NCBIfam" id="TIGR02937">
    <property type="entry name" value="sigma70-ECF"/>
    <property type="match status" value="1"/>
</dbReference>
<evidence type="ECO:0000313" key="10">
    <source>
        <dbReference type="Proteomes" id="UP000263900"/>
    </source>
</evidence>
<dbReference type="PANTHER" id="PTHR43133:SF46">
    <property type="entry name" value="RNA POLYMERASE SIGMA-70 FACTOR ECF SUBFAMILY"/>
    <property type="match status" value="1"/>
</dbReference>
<dbReference type="PANTHER" id="PTHR43133">
    <property type="entry name" value="RNA POLYMERASE ECF-TYPE SIGMA FACTO"/>
    <property type="match status" value="1"/>
</dbReference>
<dbReference type="InterPro" id="IPR013324">
    <property type="entry name" value="RNA_pol_sigma_r3/r4-like"/>
</dbReference>
<dbReference type="NCBIfam" id="TIGR02985">
    <property type="entry name" value="Sig70_bacteroi1"/>
    <property type="match status" value="1"/>
</dbReference>
<gene>
    <name evidence="9" type="ORF">D3H65_32485</name>
</gene>
<keyword evidence="10" id="KW-1185">Reference proteome</keyword>
<protein>
    <recommendedName>
        <fullName evidence="6">RNA polymerase sigma factor</fullName>
    </recommendedName>
</protein>
<evidence type="ECO:0000256" key="6">
    <source>
        <dbReference type="RuleBase" id="RU000716"/>
    </source>
</evidence>
<reference evidence="9 10" key="1">
    <citation type="submission" date="2018-09" db="EMBL/GenBank/DDBJ databases">
        <title>Genome sequencing of strain 6GH32-13.</title>
        <authorList>
            <person name="Weon H.-Y."/>
            <person name="Heo J."/>
            <person name="Kwon S.-W."/>
        </authorList>
    </citation>
    <scope>NUCLEOTIDE SEQUENCE [LARGE SCALE GENOMIC DNA]</scope>
    <source>
        <strain evidence="9 10">5GH32-13</strain>
    </source>
</reference>
<dbReference type="AlphaFoldDB" id="A0A3B7N9C8"/>
<evidence type="ECO:0000256" key="3">
    <source>
        <dbReference type="ARBA" id="ARBA00023082"/>
    </source>
</evidence>
<keyword evidence="2 6" id="KW-0805">Transcription regulation</keyword>
<dbReference type="Pfam" id="PF04542">
    <property type="entry name" value="Sigma70_r2"/>
    <property type="match status" value="1"/>
</dbReference>
<proteinExistence type="inferred from homology"/>
<dbReference type="InterPro" id="IPR039425">
    <property type="entry name" value="RNA_pol_sigma-70-like"/>
</dbReference>
<dbReference type="GO" id="GO:0016987">
    <property type="term" value="F:sigma factor activity"/>
    <property type="evidence" value="ECO:0007669"/>
    <property type="project" value="UniProtKB-KW"/>
</dbReference>
<evidence type="ECO:0000256" key="4">
    <source>
        <dbReference type="ARBA" id="ARBA00023125"/>
    </source>
</evidence>
<evidence type="ECO:0000256" key="1">
    <source>
        <dbReference type="ARBA" id="ARBA00010641"/>
    </source>
</evidence>
<keyword evidence="5 6" id="KW-0804">Transcription</keyword>
<keyword evidence="3 6" id="KW-0731">Sigma factor</keyword>
<feature type="domain" description="RNA polymerase sigma-70 region 2" evidence="7">
    <location>
        <begin position="35"/>
        <end position="99"/>
    </location>
</feature>
<dbReference type="InterPro" id="IPR013249">
    <property type="entry name" value="RNA_pol_sigma70_r4_t2"/>
</dbReference>
<dbReference type="Pfam" id="PF08281">
    <property type="entry name" value="Sigma70_r4_2"/>
    <property type="match status" value="1"/>
</dbReference>
<dbReference type="InterPro" id="IPR000838">
    <property type="entry name" value="RNA_pol_sigma70_ECF_CS"/>
</dbReference>
<dbReference type="Gene3D" id="1.10.1740.10">
    <property type="match status" value="1"/>
</dbReference>
<dbReference type="GO" id="GO:0003677">
    <property type="term" value="F:DNA binding"/>
    <property type="evidence" value="ECO:0007669"/>
    <property type="project" value="UniProtKB-KW"/>
</dbReference>
<dbReference type="InterPro" id="IPR007627">
    <property type="entry name" value="RNA_pol_sigma70_r2"/>
</dbReference>
<evidence type="ECO:0000259" key="8">
    <source>
        <dbReference type="Pfam" id="PF08281"/>
    </source>
</evidence>
<name>A0A3B7N9C8_9BACT</name>
<organism evidence="9 10">
    <name type="scientific">Paraflavitalea soli</name>
    <dbReference type="NCBI Taxonomy" id="2315862"/>
    <lineage>
        <taxon>Bacteria</taxon>
        <taxon>Pseudomonadati</taxon>
        <taxon>Bacteroidota</taxon>
        <taxon>Chitinophagia</taxon>
        <taxon>Chitinophagales</taxon>
        <taxon>Chitinophagaceae</taxon>
        <taxon>Paraflavitalea</taxon>
    </lineage>
</organism>
<dbReference type="EMBL" id="CP032157">
    <property type="protein sequence ID" value="AXY78421.1"/>
    <property type="molecule type" value="Genomic_DNA"/>
</dbReference>
<dbReference type="InterPro" id="IPR014284">
    <property type="entry name" value="RNA_pol_sigma-70_dom"/>
</dbReference>
<sequence>MLTNQTNCLSNLSINDVNGLLLRVSEGDENAFAQLFRAYYNLLGDYIMRITESEQLTQEIVQDVFLKIWINRHSLPSIDCFKAYLMVVARNHAFNCLKQIAREKNRRKEWTNSVLHLALNNPNETPAPDPSQLIDEAVELLPPRQKNVYLLSRRDGISQEAIAKKLNISHETVKKHMVLALRFLRNHLRANIRFFLLLITCWLRH</sequence>
<evidence type="ECO:0000259" key="7">
    <source>
        <dbReference type="Pfam" id="PF04542"/>
    </source>
</evidence>
<accession>A0A3B7N9C8</accession>
<evidence type="ECO:0000256" key="2">
    <source>
        <dbReference type="ARBA" id="ARBA00023015"/>
    </source>
</evidence>
<feature type="domain" description="RNA polymerase sigma factor 70 region 4 type 2" evidence="8">
    <location>
        <begin position="132"/>
        <end position="184"/>
    </location>
</feature>
<dbReference type="Gene3D" id="1.10.10.10">
    <property type="entry name" value="Winged helix-like DNA-binding domain superfamily/Winged helix DNA-binding domain"/>
    <property type="match status" value="1"/>
</dbReference>
<dbReference type="CDD" id="cd06171">
    <property type="entry name" value="Sigma70_r4"/>
    <property type="match status" value="1"/>
</dbReference>
<dbReference type="KEGG" id="pseg:D3H65_32485"/>
<dbReference type="InterPro" id="IPR013325">
    <property type="entry name" value="RNA_pol_sigma_r2"/>
</dbReference>
<dbReference type="InterPro" id="IPR036388">
    <property type="entry name" value="WH-like_DNA-bd_sf"/>
</dbReference>
<dbReference type="SUPFAM" id="SSF88659">
    <property type="entry name" value="Sigma3 and sigma4 domains of RNA polymerase sigma factors"/>
    <property type="match status" value="1"/>
</dbReference>
<evidence type="ECO:0000256" key="5">
    <source>
        <dbReference type="ARBA" id="ARBA00023163"/>
    </source>
</evidence>
<comment type="similarity">
    <text evidence="1 6">Belongs to the sigma-70 factor family. ECF subfamily.</text>
</comment>
<dbReference type="InterPro" id="IPR014327">
    <property type="entry name" value="RNA_pol_sigma70_bacteroid"/>
</dbReference>
<dbReference type="GO" id="GO:0006352">
    <property type="term" value="P:DNA-templated transcription initiation"/>
    <property type="evidence" value="ECO:0007669"/>
    <property type="project" value="InterPro"/>
</dbReference>
<evidence type="ECO:0000313" key="9">
    <source>
        <dbReference type="EMBL" id="AXY78421.1"/>
    </source>
</evidence>
<dbReference type="PROSITE" id="PS01063">
    <property type="entry name" value="SIGMA70_ECF"/>
    <property type="match status" value="1"/>
</dbReference>